<reference evidence="4" key="1">
    <citation type="journal article" date="2014" name="Int. J. Syst. Evol. Microbiol.">
        <title>Complete genome sequence of Corynebacterium casei LMG S-19264T (=DSM 44701T), isolated from a smear-ripened cheese.</title>
        <authorList>
            <consortium name="US DOE Joint Genome Institute (JGI-PGF)"/>
            <person name="Walter F."/>
            <person name="Albersmeier A."/>
            <person name="Kalinowski J."/>
            <person name="Ruckert C."/>
        </authorList>
    </citation>
    <scope>NUCLEOTIDE SEQUENCE</scope>
    <source>
        <strain evidence="4">JCM 4234</strain>
    </source>
</reference>
<dbReference type="GO" id="GO:0005524">
    <property type="term" value="F:ATP binding"/>
    <property type="evidence" value="ECO:0007669"/>
    <property type="project" value="InterPro"/>
</dbReference>
<dbReference type="Gene3D" id="3.40.50.300">
    <property type="entry name" value="P-loop containing nucleotide triphosphate hydrolases"/>
    <property type="match status" value="1"/>
</dbReference>
<dbReference type="PANTHER" id="PTHR19211:SF14">
    <property type="entry name" value="ATP-BINDING CASSETTE SUB-FAMILY F MEMBER 1"/>
    <property type="match status" value="1"/>
</dbReference>
<feature type="domain" description="ABC transporter" evidence="3">
    <location>
        <begin position="5"/>
        <end position="254"/>
    </location>
</feature>
<evidence type="ECO:0000256" key="1">
    <source>
        <dbReference type="ARBA" id="ARBA00022737"/>
    </source>
</evidence>
<evidence type="ECO:0000256" key="2">
    <source>
        <dbReference type="SAM" id="MobiDB-lite"/>
    </source>
</evidence>
<feature type="compositionally biased region" description="Low complexity" evidence="2">
    <location>
        <begin position="339"/>
        <end position="349"/>
    </location>
</feature>
<feature type="compositionally biased region" description="Basic residues" evidence="2">
    <location>
        <begin position="369"/>
        <end position="383"/>
    </location>
</feature>
<feature type="region of interest" description="Disordered" evidence="2">
    <location>
        <begin position="362"/>
        <end position="427"/>
    </location>
</feature>
<sequence length="427" mass="45074">MPTQVTARALSTSYRGRLVLDSLTCAHAAGERAGVVGRNSSGKSSPLRLPAGGEVVLRAGGGVGHLPQEGRLPLHHTLDHALSDLRALESRTRALDAALTAGEDSALTEYGELLTAFGPRGGCQAEARVDRAPHGLGPAGPPRDRRTGTRSGGEQVRPRLAGVLAAAPEDPFPDEPMNHPDAAAPTWLEDHLRTRRGTTVVVSHDRAFLERVATTLLGVDADRRAVARHGCGYAGHLAEKAAARGRRARARDRRQAEDTASREGAATTALWATGPAVDGRPSPVDLTSEAGRHPLVTGEIGTGEGTLLRALAGRLAPHGGRAVRRGSTGHPPQDPVPGRPGTTVPGTCPRTLEEHAERLLALGPSIRGLPRRPRQRPLTRPRRGSGGGPDRLLPPLVPVSHDRRPSERRQGDRLTLPDRDRGPVPSG</sequence>
<dbReference type="SUPFAM" id="SSF52540">
    <property type="entry name" value="P-loop containing nucleoside triphosphate hydrolases"/>
    <property type="match status" value="2"/>
</dbReference>
<keyword evidence="1" id="KW-0677">Repeat</keyword>
<dbReference type="InterPro" id="IPR027417">
    <property type="entry name" value="P-loop_NTPase"/>
</dbReference>
<evidence type="ECO:0000313" key="5">
    <source>
        <dbReference type="Proteomes" id="UP000653493"/>
    </source>
</evidence>
<reference evidence="4" key="2">
    <citation type="submission" date="2020-09" db="EMBL/GenBank/DDBJ databases">
        <authorList>
            <person name="Sun Q."/>
            <person name="Ohkuma M."/>
        </authorList>
    </citation>
    <scope>NUCLEOTIDE SEQUENCE</scope>
    <source>
        <strain evidence="4">JCM 4234</strain>
    </source>
</reference>
<dbReference type="Proteomes" id="UP000653493">
    <property type="component" value="Unassembled WGS sequence"/>
</dbReference>
<dbReference type="GO" id="GO:0016887">
    <property type="term" value="F:ATP hydrolysis activity"/>
    <property type="evidence" value="ECO:0007669"/>
    <property type="project" value="InterPro"/>
</dbReference>
<keyword evidence="5" id="KW-1185">Reference proteome</keyword>
<evidence type="ECO:0000313" key="4">
    <source>
        <dbReference type="EMBL" id="GGS40068.1"/>
    </source>
</evidence>
<dbReference type="EMBL" id="BMSL01000007">
    <property type="protein sequence ID" value="GGS40068.1"/>
    <property type="molecule type" value="Genomic_DNA"/>
</dbReference>
<dbReference type="AlphaFoldDB" id="A0A918LET7"/>
<dbReference type="InterPro" id="IPR050611">
    <property type="entry name" value="ABCF"/>
</dbReference>
<dbReference type="PANTHER" id="PTHR19211">
    <property type="entry name" value="ATP-BINDING TRANSPORT PROTEIN-RELATED"/>
    <property type="match status" value="1"/>
</dbReference>
<feature type="region of interest" description="Disordered" evidence="2">
    <location>
        <begin position="317"/>
        <end position="349"/>
    </location>
</feature>
<organism evidence="4 5">
    <name type="scientific">Streptomyces griseoviridis</name>
    <dbReference type="NCBI Taxonomy" id="45398"/>
    <lineage>
        <taxon>Bacteria</taxon>
        <taxon>Bacillati</taxon>
        <taxon>Actinomycetota</taxon>
        <taxon>Actinomycetes</taxon>
        <taxon>Kitasatosporales</taxon>
        <taxon>Streptomycetaceae</taxon>
        <taxon>Streptomyces</taxon>
    </lineage>
</organism>
<accession>A0A918LET7</accession>
<feature type="region of interest" description="Disordered" evidence="2">
    <location>
        <begin position="245"/>
        <end position="266"/>
    </location>
</feature>
<dbReference type="PROSITE" id="PS50893">
    <property type="entry name" value="ABC_TRANSPORTER_2"/>
    <property type="match status" value="1"/>
</dbReference>
<protein>
    <recommendedName>
        <fullName evidence="3">ABC transporter domain-containing protein</fullName>
    </recommendedName>
</protein>
<proteinExistence type="predicted"/>
<gene>
    <name evidence="4" type="ORF">GCM10010238_31960</name>
</gene>
<comment type="caution">
    <text evidence="4">The sequence shown here is derived from an EMBL/GenBank/DDBJ whole genome shotgun (WGS) entry which is preliminary data.</text>
</comment>
<feature type="compositionally biased region" description="Basic and acidic residues" evidence="2">
    <location>
        <begin position="400"/>
        <end position="427"/>
    </location>
</feature>
<feature type="region of interest" description="Disordered" evidence="2">
    <location>
        <begin position="130"/>
        <end position="158"/>
    </location>
</feature>
<dbReference type="InterPro" id="IPR003439">
    <property type="entry name" value="ABC_transporter-like_ATP-bd"/>
</dbReference>
<evidence type="ECO:0000259" key="3">
    <source>
        <dbReference type="PROSITE" id="PS50893"/>
    </source>
</evidence>
<name>A0A918LET7_STRGD</name>